<dbReference type="PANTHER" id="PTHR12558">
    <property type="entry name" value="CELL DIVISION CYCLE 16,23,27"/>
    <property type="match status" value="1"/>
</dbReference>
<dbReference type="Pfam" id="PF07719">
    <property type="entry name" value="TPR_2"/>
    <property type="match status" value="1"/>
</dbReference>
<dbReference type="InterPro" id="IPR019734">
    <property type="entry name" value="TPR_rpt"/>
</dbReference>
<sequence>LDPYNGRILHALGSTYYHLDIQDEAQKILQRTKYYFNDRNIYRNLGLSYTQSGNYQEAEKEFRHAIYLDPKFTKAYVDLAYLHAIQENYDGAITQWNKILEIDSDFSEKYNVLYYLGLTYRKKQMPDKALEYFLQALQLVPDGSTITEEIEEEIYNIYKGHLDN</sequence>
<dbReference type="SUPFAM" id="SSF48452">
    <property type="entry name" value="TPR-like"/>
    <property type="match status" value="1"/>
</dbReference>
<evidence type="ECO:0008006" key="4">
    <source>
        <dbReference type="Google" id="ProtNLM"/>
    </source>
</evidence>
<evidence type="ECO:0000313" key="3">
    <source>
        <dbReference type="EMBL" id="GAH54826.1"/>
    </source>
</evidence>
<dbReference type="Gene3D" id="1.25.40.10">
    <property type="entry name" value="Tetratricopeptide repeat domain"/>
    <property type="match status" value="1"/>
</dbReference>
<accession>X1GA87</accession>
<gene>
    <name evidence="3" type="ORF">S03H2_34325</name>
</gene>
<dbReference type="PANTHER" id="PTHR12558:SF13">
    <property type="entry name" value="CELL DIVISION CYCLE PROTEIN 27 HOMOLOG"/>
    <property type="match status" value="1"/>
</dbReference>
<dbReference type="AlphaFoldDB" id="X1GA87"/>
<evidence type="ECO:0000256" key="2">
    <source>
        <dbReference type="ARBA" id="ARBA00022803"/>
    </source>
</evidence>
<organism evidence="3">
    <name type="scientific">marine sediment metagenome</name>
    <dbReference type="NCBI Taxonomy" id="412755"/>
    <lineage>
        <taxon>unclassified sequences</taxon>
        <taxon>metagenomes</taxon>
        <taxon>ecological metagenomes</taxon>
    </lineage>
</organism>
<dbReference type="Pfam" id="PF13424">
    <property type="entry name" value="TPR_12"/>
    <property type="match status" value="1"/>
</dbReference>
<dbReference type="PROSITE" id="PS50293">
    <property type="entry name" value="TPR_REGION"/>
    <property type="match status" value="1"/>
</dbReference>
<dbReference type="EMBL" id="BARU01020938">
    <property type="protein sequence ID" value="GAH54826.1"/>
    <property type="molecule type" value="Genomic_DNA"/>
</dbReference>
<evidence type="ECO:0000256" key="1">
    <source>
        <dbReference type="ARBA" id="ARBA00022737"/>
    </source>
</evidence>
<dbReference type="InterPro" id="IPR013105">
    <property type="entry name" value="TPR_2"/>
</dbReference>
<dbReference type="InterPro" id="IPR011990">
    <property type="entry name" value="TPR-like_helical_dom_sf"/>
</dbReference>
<comment type="caution">
    <text evidence="3">The sequence shown here is derived from an EMBL/GenBank/DDBJ whole genome shotgun (WGS) entry which is preliminary data.</text>
</comment>
<protein>
    <recommendedName>
        <fullName evidence="4">Tetratricopeptide repeat protein</fullName>
    </recommendedName>
</protein>
<dbReference type="PROSITE" id="PS50005">
    <property type="entry name" value="TPR"/>
    <property type="match status" value="3"/>
</dbReference>
<dbReference type="SMART" id="SM00028">
    <property type="entry name" value="TPR"/>
    <property type="match status" value="3"/>
</dbReference>
<proteinExistence type="predicted"/>
<feature type="non-terminal residue" evidence="3">
    <location>
        <position position="1"/>
    </location>
</feature>
<name>X1GA87_9ZZZZ</name>
<keyword evidence="1" id="KW-0677">Repeat</keyword>
<keyword evidence="2" id="KW-0802">TPR repeat</keyword>
<reference evidence="3" key="1">
    <citation type="journal article" date="2014" name="Front. Microbiol.">
        <title>High frequency of phylogenetically diverse reductive dehalogenase-homologous genes in deep subseafloor sedimentary metagenomes.</title>
        <authorList>
            <person name="Kawai M."/>
            <person name="Futagami T."/>
            <person name="Toyoda A."/>
            <person name="Takaki Y."/>
            <person name="Nishi S."/>
            <person name="Hori S."/>
            <person name="Arai W."/>
            <person name="Tsubouchi T."/>
            <person name="Morono Y."/>
            <person name="Uchiyama I."/>
            <person name="Ito T."/>
            <person name="Fujiyama A."/>
            <person name="Inagaki F."/>
            <person name="Takami H."/>
        </authorList>
    </citation>
    <scope>NUCLEOTIDE SEQUENCE</scope>
    <source>
        <strain evidence="3">Expedition CK06-06</strain>
    </source>
</reference>